<comment type="function">
    <text evidence="4">Catalyzes the reduction of 1-pyrroline-5-carboxylate (PCA) to L-proline.</text>
</comment>
<dbReference type="PANTHER" id="PTHR11645:SF0">
    <property type="entry name" value="PYRROLINE-5-CARBOXYLATE REDUCTASE 3"/>
    <property type="match status" value="1"/>
</dbReference>
<dbReference type="PANTHER" id="PTHR11645">
    <property type="entry name" value="PYRROLINE-5-CARBOXYLATE REDUCTASE"/>
    <property type="match status" value="1"/>
</dbReference>
<feature type="domain" description="Pyrroline-5-carboxylate reductase catalytic N-terminal" evidence="6">
    <location>
        <begin position="5"/>
        <end position="95"/>
    </location>
</feature>
<dbReference type="EC" id="1.5.1.2" evidence="4"/>
<evidence type="ECO:0000259" key="6">
    <source>
        <dbReference type="Pfam" id="PF03807"/>
    </source>
</evidence>
<dbReference type="RefSeq" id="WP_068246954.1">
    <property type="nucleotide sequence ID" value="NZ_LPUY01000095.1"/>
</dbReference>
<accession>A0A132BSS5</accession>
<dbReference type="EMBL" id="LPUY01000095">
    <property type="protein sequence ID" value="KUP91448.1"/>
    <property type="molecule type" value="Genomic_DNA"/>
</dbReference>
<feature type="binding site" evidence="5">
    <location>
        <position position="38"/>
    </location>
    <ligand>
        <name>NADP(+)</name>
        <dbReference type="ChEBI" id="CHEBI:58349"/>
    </ligand>
</feature>
<gene>
    <name evidence="8" type="primary">proC_2</name>
    <name evidence="4" type="synonym">proC</name>
    <name evidence="8" type="ORF">TRIHO_36110</name>
</gene>
<keyword evidence="4" id="KW-0963">Cytoplasm</keyword>
<keyword evidence="3 4" id="KW-0560">Oxidoreductase</keyword>
<comment type="subcellular location">
    <subcellularLocation>
        <location evidence="4">Cytoplasm</location>
    </subcellularLocation>
</comment>
<dbReference type="GO" id="GO:0004735">
    <property type="term" value="F:pyrroline-5-carboxylate reductase activity"/>
    <property type="evidence" value="ECO:0007669"/>
    <property type="project" value="UniProtKB-UniRule"/>
</dbReference>
<dbReference type="InterPro" id="IPR000304">
    <property type="entry name" value="Pyrroline-COOH_reductase"/>
</dbReference>
<feature type="domain" description="Pyrroline-5-carboxylate reductase dimerisation" evidence="7">
    <location>
        <begin position="158"/>
        <end position="260"/>
    </location>
</feature>
<dbReference type="InterPro" id="IPR029036">
    <property type="entry name" value="P5CR_dimer"/>
</dbReference>
<feature type="binding site" evidence="5">
    <location>
        <position position="58"/>
    </location>
    <ligand>
        <name>NADPH</name>
        <dbReference type="ChEBI" id="CHEBI:57783"/>
    </ligand>
</feature>
<evidence type="ECO:0000259" key="7">
    <source>
        <dbReference type="Pfam" id="PF14748"/>
    </source>
</evidence>
<protein>
    <recommendedName>
        <fullName evidence="4">Pyrroline-5-carboxylate reductase</fullName>
        <shortName evidence="4">P5C reductase</shortName>
        <shortName evidence="4">P5CR</shortName>
        <ecNumber evidence="4">1.5.1.2</ecNumber>
    </recommendedName>
    <alternativeName>
        <fullName evidence="4">PCA reductase</fullName>
    </alternativeName>
</protein>
<comment type="caution">
    <text evidence="8">The sequence shown here is derived from an EMBL/GenBank/DDBJ whole genome shotgun (WGS) entry which is preliminary data.</text>
</comment>
<evidence type="ECO:0000256" key="3">
    <source>
        <dbReference type="ARBA" id="ARBA00023002"/>
    </source>
</evidence>
<dbReference type="SUPFAM" id="SSF48179">
    <property type="entry name" value="6-phosphogluconate dehydrogenase C-terminal domain-like"/>
    <property type="match status" value="1"/>
</dbReference>
<evidence type="ECO:0000256" key="4">
    <source>
        <dbReference type="HAMAP-Rule" id="MF_01925"/>
    </source>
</evidence>
<evidence type="ECO:0000313" key="9">
    <source>
        <dbReference type="Proteomes" id="UP000068382"/>
    </source>
</evidence>
<dbReference type="AlphaFoldDB" id="A0A132BSS5"/>
<organism evidence="8 9">
    <name type="scientific">Tritonibacter horizontis</name>
    <dbReference type="NCBI Taxonomy" id="1768241"/>
    <lineage>
        <taxon>Bacteria</taxon>
        <taxon>Pseudomonadati</taxon>
        <taxon>Pseudomonadota</taxon>
        <taxon>Alphaproteobacteria</taxon>
        <taxon>Rhodobacterales</taxon>
        <taxon>Paracoccaceae</taxon>
        <taxon>Tritonibacter</taxon>
    </lineage>
</organism>
<comment type="similarity">
    <text evidence="1 4">Belongs to the pyrroline-5-carboxylate reductase family.</text>
</comment>
<comment type="catalytic activity">
    <reaction evidence="4">
        <text>L-proline + NAD(+) = (S)-1-pyrroline-5-carboxylate + NADH + 2 H(+)</text>
        <dbReference type="Rhea" id="RHEA:14105"/>
        <dbReference type="ChEBI" id="CHEBI:15378"/>
        <dbReference type="ChEBI" id="CHEBI:17388"/>
        <dbReference type="ChEBI" id="CHEBI:57540"/>
        <dbReference type="ChEBI" id="CHEBI:57945"/>
        <dbReference type="ChEBI" id="CHEBI:60039"/>
        <dbReference type="EC" id="1.5.1.2"/>
    </reaction>
</comment>
<name>A0A132BSS5_9RHOB</name>
<comment type="pathway">
    <text evidence="4">Amino-acid biosynthesis; L-proline biosynthesis; L-proline from L-glutamate 5-semialdehyde: step 1/1.</text>
</comment>
<comment type="catalytic activity">
    <reaction evidence="4">
        <text>L-proline + NADP(+) = (S)-1-pyrroline-5-carboxylate + NADPH + 2 H(+)</text>
        <dbReference type="Rhea" id="RHEA:14109"/>
        <dbReference type="ChEBI" id="CHEBI:15378"/>
        <dbReference type="ChEBI" id="CHEBI:17388"/>
        <dbReference type="ChEBI" id="CHEBI:57783"/>
        <dbReference type="ChEBI" id="CHEBI:58349"/>
        <dbReference type="ChEBI" id="CHEBI:60039"/>
        <dbReference type="EC" id="1.5.1.2"/>
    </reaction>
</comment>
<sequence length="263" mass="27234">MTDLKLGLIGGAGMLGTALLRAILTSRILPDHQIWVSSRSGQLQGFEAQTGLTVTADNAELVAACDVVLLCVPPAALADIKVALADKLVISVMAGVTVARITQTTGAEHIIRAMSSPAAADARAYSPWVAADAVTAADRDFAQALFEACGKADEITSEAQLDVFTAMTGPVPGFVAFFAETMAQYAQSQGIAPEIADRAVRQLFLGAGQAMAQSDARPAEHVQGMIDYAGTTAAGLEVLRASEFGRVLAQGLDASVARCRTIG</sequence>
<evidence type="ECO:0000256" key="2">
    <source>
        <dbReference type="ARBA" id="ARBA00022857"/>
    </source>
</evidence>
<dbReference type="OrthoDB" id="8418678at2"/>
<dbReference type="InterPro" id="IPR036291">
    <property type="entry name" value="NAD(P)-bd_dom_sf"/>
</dbReference>
<keyword evidence="9" id="KW-1185">Reference proteome</keyword>
<dbReference type="Gene3D" id="3.40.50.720">
    <property type="entry name" value="NAD(P)-binding Rossmann-like Domain"/>
    <property type="match status" value="1"/>
</dbReference>
<keyword evidence="4" id="KW-0641">Proline biosynthesis</keyword>
<evidence type="ECO:0000313" key="8">
    <source>
        <dbReference type="EMBL" id="KUP91448.1"/>
    </source>
</evidence>
<dbReference type="Proteomes" id="UP000068382">
    <property type="component" value="Unassembled WGS sequence"/>
</dbReference>
<dbReference type="InterPro" id="IPR028939">
    <property type="entry name" value="P5C_Rdtase_cat_N"/>
</dbReference>
<dbReference type="UniPathway" id="UPA00098">
    <property type="reaction ID" value="UER00361"/>
</dbReference>
<dbReference type="InterPro" id="IPR008927">
    <property type="entry name" value="6-PGluconate_DH-like_C_sf"/>
</dbReference>
<evidence type="ECO:0000256" key="5">
    <source>
        <dbReference type="PIRSR" id="PIRSR000193-1"/>
    </source>
</evidence>
<dbReference type="SUPFAM" id="SSF51735">
    <property type="entry name" value="NAD(P)-binding Rossmann-fold domains"/>
    <property type="match status" value="1"/>
</dbReference>
<dbReference type="Gene3D" id="1.10.3730.10">
    <property type="entry name" value="ProC C-terminal domain-like"/>
    <property type="match status" value="1"/>
</dbReference>
<dbReference type="GO" id="GO:0055129">
    <property type="term" value="P:L-proline biosynthetic process"/>
    <property type="evidence" value="ECO:0007669"/>
    <property type="project" value="UniProtKB-UniRule"/>
</dbReference>
<dbReference type="PATRIC" id="fig|1768241.3.peg.3769"/>
<keyword evidence="2 4" id="KW-0521">NADP</keyword>
<keyword evidence="4" id="KW-0028">Amino-acid biosynthesis</keyword>
<proteinExistence type="inferred from homology"/>
<dbReference type="GO" id="GO:0005737">
    <property type="term" value="C:cytoplasm"/>
    <property type="evidence" value="ECO:0007669"/>
    <property type="project" value="UniProtKB-SubCell"/>
</dbReference>
<dbReference type="HAMAP" id="MF_01925">
    <property type="entry name" value="P5C_reductase"/>
    <property type="match status" value="1"/>
</dbReference>
<dbReference type="PIRSF" id="PIRSF000193">
    <property type="entry name" value="Pyrrol-5-carb_rd"/>
    <property type="match status" value="1"/>
</dbReference>
<reference evidence="8 9" key="1">
    <citation type="submission" date="2015-12" db="EMBL/GenBank/DDBJ databases">
        <title>Genome sequence of the marine Rhodobacteraceae strain O3.65, Candidatus Tritonibacter horizontis.</title>
        <authorList>
            <person name="Poehlein A."/>
            <person name="Giebel H.A."/>
            <person name="Voget S."/>
            <person name="Brinkhoff T."/>
        </authorList>
    </citation>
    <scope>NUCLEOTIDE SEQUENCE [LARGE SCALE GENOMIC DNA]</scope>
    <source>
        <strain evidence="8 9">O3.65</strain>
    </source>
</reference>
<dbReference type="Pfam" id="PF14748">
    <property type="entry name" value="P5CR_dimer"/>
    <property type="match status" value="1"/>
</dbReference>
<feature type="binding site" evidence="5">
    <location>
        <begin position="9"/>
        <end position="15"/>
    </location>
    <ligand>
        <name>NADP(+)</name>
        <dbReference type="ChEBI" id="CHEBI:58349"/>
    </ligand>
</feature>
<dbReference type="Pfam" id="PF03807">
    <property type="entry name" value="F420_oxidored"/>
    <property type="match status" value="1"/>
</dbReference>
<evidence type="ECO:0000256" key="1">
    <source>
        <dbReference type="ARBA" id="ARBA00005525"/>
    </source>
</evidence>